<dbReference type="InterPro" id="IPR002711">
    <property type="entry name" value="HNH"/>
</dbReference>
<organism evidence="2 3">
    <name type="scientific">Ewingella americana (strain ATCC 33852 / DSM 4580 / CCUG 14506 / JCM 5911 / LMG 7869 / NCTC 12157 / CDC 1468-78)</name>
    <dbReference type="NCBI Taxonomy" id="910964"/>
    <lineage>
        <taxon>Bacteria</taxon>
        <taxon>Pseudomonadati</taxon>
        <taxon>Pseudomonadota</taxon>
        <taxon>Gammaproteobacteria</taxon>
        <taxon>Enterobacterales</taxon>
        <taxon>Yersiniaceae</taxon>
        <taxon>Ewingella</taxon>
    </lineage>
</organism>
<comment type="caution">
    <text evidence="2">The sequence shown here is derived from an EMBL/GenBank/DDBJ whole genome shotgun (WGS) entry which is preliminary data.</text>
</comment>
<evidence type="ECO:0000259" key="1">
    <source>
        <dbReference type="Pfam" id="PF01844"/>
    </source>
</evidence>
<dbReference type="GO" id="GO:0003676">
    <property type="term" value="F:nucleic acid binding"/>
    <property type="evidence" value="ECO:0007669"/>
    <property type="project" value="InterPro"/>
</dbReference>
<dbReference type="Proteomes" id="UP000028640">
    <property type="component" value="Unassembled WGS sequence"/>
</dbReference>
<dbReference type="GeneID" id="78380998"/>
<dbReference type="GO" id="GO:0004519">
    <property type="term" value="F:endonuclease activity"/>
    <property type="evidence" value="ECO:0007669"/>
    <property type="project" value="InterPro"/>
</dbReference>
<dbReference type="RefSeq" id="WP_034786912.1">
    <property type="nucleotide sequence ID" value="NZ_JMPJ01000017.1"/>
</dbReference>
<dbReference type="eggNOG" id="COG3183">
    <property type="taxonomic scope" value="Bacteria"/>
</dbReference>
<name>A0A085GPQ2_EWIA3</name>
<dbReference type="OrthoDB" id="9802640at2"/>
<dbReference type="GO" id="GO:0008270">
    <property type="term" value="F:zinc ion binding"/>
    <property type="evidence" value="ECO:0007669"/>
    <property type="project" value="InterPro"/>
</dbReference>
<dbReference type="CDD" id="cd00085">
    <property type="entry name" value="HNHc"/>
    <property type="match status" value="1"/>
</dbReference>
<keyword evidence="3" id="KW-1185">Reference proteome</keyword>
<reference evidence="2 3" key="1">
    <citation type="submission" date="2014-05" db="EMBL/GenBank/DDBJ databases">
        <title>ATOL: Assembling a taxonomically balanced genome-scale reconstruction of the evolutionary history of the Enterobacteriaceae.</title>
        <authorList>
            <person name="Plunkett G.III."/>
            <person name="Neeno-Eckwall E.C."/>
            <person name="Glasner J.D."/>
            <person name="Perna N.T."/>
        </authorList>
    </citation>
    <scope>NUCLEOTIDE SEQUENCE [LARGE SCALE GENOMIC DNA]</scope>
    <source>
        <strain evidence="2 3">ATCC 33852</strain>
    </source>
</reference>
<dbReference type="Gene3D" id="1.10.30.50">
    <property type="match status" value="1"/>
</dbReference>
<evidence type="ECO:0000313" key="2">
    <source>
        <dbReference type="EMBL" id="KFC85697.1"/>
    </source>
</evidence>
<accession>A0A085GPQ2</accession>
<dbReference type="EMBL" id="JMPJ01000017">
    <property type="protein sequence ID" value="KFC85697.1"/>
    <property type="molecule type" value="Genomic_DNA"/>
</dbReference>
<dbReference type="Pfam" id="PF01844">
    <property type="entry name" value="HNH"/>
    <property type="match status" value="1"/>
</dbReference>
<proteinExistence type="predicted"/>
<gene>
    <name evidence="2" type="ORF">GEAM_0170</name>
</gene>
<dbReference type="InterPro" id="IPR003615">
    <property type="entry name" value="HNH_nuc"/>
</dbReference>
<sequence length="277" mass="31637">MSDEEQYVVLTENDVSQWDDKTGERYHFPKQYSKSIKPGMQFVYYKGRLKPENKAFEGQRLSKSPHYFGIGRIVDVQPDKAGHLIATLSDFQAFGEAVLAKNDGNYLEEIPESKKSNYWRVSVRKISKSVFDNIVLNAITSAPLSLNDAFPKQDEKENEKDEESLVSYEEGKKSSKYVTVYERNPKLKQQAKALHGTTCFACGFNFGEFYGEYGQDFIHIHHVLPVSLFGKSKRVDPKTDLVPVCANCHSIIHRKKDRTLSIEELKVMIAINNKKAI</sequence>
<protein>
    <recommendedName>
        <fullName evidence="1">HNH domain-containing protein</fullName>
    </recommendedName>
</protein>
<evidence type="ECO:0000313" key="3">
    <source>
        <dbReference type="Proteomes" id="UP000028640"/>
    </source>
</evidence>
<feature type="domain" description="HNH" evidence="1">
    <location>
        <begin position="202"/>
        <end position="254"/>
    </location>
</feature>
<dbReference type="AlphaFoldDB" id="A0A085GPQ2"/>